<feature type="compositionally biased region" description="Low complexity" evidence="1">
    <location>
        <begin position="26"/>
        <end position="50"/>
    </location>
</feature>
<evidence type="ECO:0000313" key="2">
    <source>
        <dbReference type="EMBL" id="NYH80105.1"/>
    </source>
</evidence>
<proteinExistence type="predicted"/>
<comment type="caution">
    <text evidence="2">The sequence shown here is derived from an EMBL/GenBank/DDBJ whole genome shotgun (WGS) entry which is preliminary data.</text>
</comment>
<reference evidence="2 3" key="1">
    <citation type="submission" date="2020-07" db="EMBL/GenBank/DDBJ databases">
        <title>Genomic Encyclopedia of Type Strains, Phase III (KMG-III): the genomes of soil and plant-associated and newly described type strains.</title>
        <authorList>
            <person name="Whitman W."/>
        </authorList>
    </citation>
    <scope>NUCLEOTIDE SEQUENCE [LARGE SCALE GENOMIC DNA]</scope>
    <source>
        <strain evidence="2 3">CECT 8576</strain>
    </source>
</reference>
<dbReference type="AlphaFoldDB" id="A0A852Z474"/>
<protein>
    <submittedName>
        <fullName evidence="2">Uncharacterized protein</fullName>
    </submittedName>
</protein>
<organism evidence="2 3">
    <name type="scientific">Actinopolyspora biskrensis</name>
    <dbReference type="NCBI Taxonomy" id="1470178"/>
    <lineage>
        <taxon>Bacteria</taxon>
        <taxon>Bacillati</taxon>
        <taxon>Actinomycetota</taxon>
        <taxon>Actinomycetes</taxon>
        <taxon>Actinopolysporales</taxon>
        <taxon>Actinopolysporaceae</taxon>
        <taxon>Actinopolyspora</taxon>
    </lineage>
</organism>
<evidence type="ECO:0000313" key="3">
    <source>
        <dbReference type="Proteomes" id="UP000548304"/>
    </source>
</evidence>
<feature type="compositionally biased region" description="Low complexity" evidence="1">
    <location>
        <begin position="227"/>
        <end position="237"/>
    </location>
</feature>
<sequence length="276" mass="28737">MRLLNCCCTGSERLGPINPVTTPTMTRTPSGGASTAGTGPPVATPLPAGARTNAGSPETEADATATPVPPRGTADGALAVQERRAGERVFPGRGPHSWRHADATRLYFAPRDHLRSTGPCRGFFGRVVDVARLSHGSFPLTSRGWPGAALELPPPSRATESFLGHRAGRGRWWPVAEHVDPVAPCTASPPANGVLRALPPGLETKRVLASHTPYGLGVPTRGGLHTRGGSRSAAGRARLGRRDASAHRGRTGAGSTSTRTCRVANGTYPLGNPIRT</sequence>
<name>A0A852Z474_9ACTN</name>
<accession>A0A852Z474</accession>
<dbReference type="EMBL" id="JACBYW010000006">
    <property type="protein sequence ID" value="NYH80105.1"/>
    <property type="molecule type" value="Genomic_DNA"/>
</dbReference>
<gene>
    <name evidence="2" type="ORF">FHR84_003454</name>
</gene>
<keyword evidence="3" id="KW-1185">Reference proteome</keyword>
<feature type="region of interest" description="Disordered" evidence="1">
    <location>
        <begin position="218"/>
        <end position="276"/>
    </location>
</feature>
<feature type="region of interest" description="Disordered" evidence="1">
    <location>
        <begin position="17"/>
        <end position="74"/>
    </location>
</feature>
<feature type="compositionally biased region" description="Low complexity" evidence="1">
    <location>
        <begin position="253"/>
        <end position="262"/>
    </location>
</feature>
<evidence type="ECO:0000256" key="1">
    <source>
        <dbReference type="SAM" id="MobiDB-lite"/>
    </source>
</evidence>
<dbReference type="Proteomes" id="UP000548304">
    <property type="component" value="Unassembled WGS sequence"/>
</dbReference>